<evidence type="ECO:0000256" key="11">
    <source>
        <dbReference type="PIRSR" id="PIRSR018427-1"/>
    </source>
</evidence>
<dbReference type="GO" id="GO:0050992">
    <property type="term" value="P:dimethylallyl diphosphate biosynthetic process"/>
    <property type="evidence" value="ECO:0007669"/>
    <property type="project" value="UniProtKB-UniRule"/>
</dbReference>
<dbReference type="AlphaFoldDB" id="A0A8K0V5I8"/>
<evidence type="ECO:0000256" key="4">
    <source>
        <dbReference type="ARBA" id="ARBA00022490"/>
    </source>
</evidence>
<dbReference type="CDD" id="cd02885">
    <property type="entry name" value="NUDIX_IPP_Isomerase"/>
    <property type="match status" value="1"/>
</dbReference>
<evidence type="ECO:0000256" key="8">
    <source>
        <dbReference type="ARBA" id="ARBA00023229"/>
    </source>
</evidence>
<reference evidence="13" key="1">
    <citation type="submission" date="2021-01" db="EMBL/GenBank/DDBJ databases">
        <title>Intestinitalea alba gen. nov., sp. nov., a novel genus of the family Enterobacteriaceae, isolated from the gut of the plastic-eating mealworm Tenebrio molitor L.</title>
        <authorList>
            <person name="Yang Y."/>
        </authorList>
    </citation>
    <scope>NUCLEOTIDE SEQUENCE</scope>
    <source>
        <strain evidence="13">BIT-L3</strain>
    </source>
</reference>
<comment type="subcellular location">
    <subcellularLocation>
        <location evidence="10">Cytoplasm</location>
    </subcellularLocation>
</comment>
<comment type="caution">
    <text evidence="13">The sequence shown here is derived from an EMBL/GenBank/DDBJ whole genome shotgun (WGS) entry which is preliminary data.</text>
</comment>
<dbReference type="InterPro" id="IPR011876">
    <property type="entry name" value="IsopentenylPP_isomerase_typ1"/>
</dbReference>
<evidence type="ECO:0000256" key="3">
    <source>
        <dbReference type="ARBA" id="ARBA00012057"/>
    </source>
</evidence>
<dbReference type="GO" id="GO:0008299">
    <property type="term" value="P:isoprenoid biosynthetic process"/>
    <property type="evidence" value="ECO:0007669"/>
    <property type="project" value="UniProtKB-UniRule"/>
</dbReference>
<dbReference type="PIRSF" id="PIRSF018427">
    <property type="entry name" value="Isopntndiph_ism"/>
    <property type="match status" value="1"/>
</dbReference>
<dbReference type="EMBL" id="JAEPBH010000025">
    <property type="protein sequence ID" value="MBK4715798.1"/>
    <property type="molecule type" value="Genomic_DNA"/>
</dbReference>
<keyword evidence="8 10" id="KW-0414">Isoprene biosynthesis</keyword>
<organism evidence="13 14">
    <name type="scientific">Tenebrionibacter intestinalis</name>
    <dbReference type="NCBI Taxonomy" id="2799638"/>
    <lineage>
        <taxon>Bacteria</taxon>
        <taxon>Pseudomonadati</taxon>
        <taxon>Pseudomonadota</taxon>
        <taxon>Gammaproteobacteria</taxon>
        <taxon>Enterobacterales</taxon>
        <taxon>Enterobacteriaceae</taxon>
        <taxon>Tenebrionibacter/Tenebrionicola group</taxon>
        <taxon>Tenebrionibacter</taxon>
    </lineage>
</organism>
<evidence type="ECO:0000256" key="10">
    <source>
        <dbReference type="HAMAP-Rule" id="MF_00202"/>
    </source>
</evidence>
<evidence type="ECO:0000259" key="12">
    <source>
        <dbReference type="PROSITE" id="PS51462"/>
    </source>
</evidence>
<proteinExistence type="inferred from homology"/>
<keyword evidence="5 10" id="KW-0479">Metal-binding</keyword>
<comment type="similarity">
    <text evidence="2 10">Belongs to the IPP isomerase type 1 family.</text>
</comment>
<comment type="cofactor">
    <cofactor evidence="10">
        <name>Mn(2+)</name>
        <dbReference type="ChEBI" id="CHEBI:29035"/>
    </cofactor>
    <text evidence="10">Binds 1 Mn(2+) ion per subunit.</text>
</comment>
<evidence type="ECO:0000313" key="13">
    <source>
        <dbReference type="EMBL" id="MBK4715798.1"/>
    </source>
</evidence>
<feature type="binding site" evidence="10">
    <location>
        <position position="34"/>
    </location>
    <ligand>
        <name>Mn(2+)</name>
        <dbReference type="ChEBI" id="CHEBI:29035"/>
    </ligand>
</feature>
<dbReference type="UniPathway" id="UPA00059">
    <property type="reaction ID" value="UER00104"/>
</dbReference>
<evidence type="ECO:0000256" key="7">
    <source>
        <dbReference type="ARBA" id="ARBA00023211"/>
    </source>
</evidence>
<feature type="binding site" evidence="10">
    <location>
        <position position="116"/>
    </location>
    <ligand>
        <name>Mn(2+)</name>
        <dbReference type="ChEBI" id="CHEBI:29035"/>
    </ligand>
</feature>
<feature type="active site" evidence="10 11">
    <location>
        <position position="69"/>
    </location>
</feature>
<comment type="subunit">
    <text evidence="10">Homodimer.</text>
</comment>
<dbReference type="NCBIfam" id="TIGR02150">
    <property type="entry name" value="IPP_isom_1"/>
    <property type="match status" value="1"/>
</dbReference>
<dbReference type="InterPro" id="IPR056375">
    <property type="entry name" value="Idi_bact"/>
</dbReference>
<evidence type="ECO:0000256" key="2">
    <source>
        <dbReference type="ARBA" id="ARBA00007579"/>
    </source>
</evidence>
<keyword evidence="4 10" id="KW-0963">Cytoplasm</keyword>
<dbReference type="Proteomes" id="UP000659047">
    <property type="component" value="Unassembled WGS sequence"/>
</dbReference>
<dbReference type="GO" id="GO:0005737">
    <property type="term" value="C:cytoplasm"/>
    <property type="evidence" value="ECO:0007669"/>
    <property type="project" value="UniProtKB-SubCell"/>
</dbReference>
<feature type="binding site" evidence="10">
    <location>
        <position position="27"/>
    </location>
    <ligand>
        <name>Mn(2+)</name>
        <dbReference type="ChEBI" id="CHEBI:29035"/>
    </ligand>
</feature>
<dbReference type="FunFam" id="3.90.79.10:FF:000009">
    <property type="entry name" value="Isopentenyl-diphosphate Delta-isomerase"/>
    <property type="match status" value="1"/>
</dbReference>
<comment type="cofactor">
    <cofactor evidence="10">
        <name>Mg(2+)</name>
        <dbReference type="ChEBI" id="CHEBI:18420"/>
    </cofactor>
    <text evidence="10">Binds 1 Mg(2+) ion per subunit. The magnesium ion binds only when substrate is bound.</text>
</comment>
<name>A0A8K0V5I8_9ENTR</name>
<dbReference type="NCBIfam" id="NF002995">
    <property type="entry name" value="PRK03759.1"/>
    <property type="match status" value="1"/>
</dbReference>
<feature type="active site" evidence="10 11">
    <location>
        <position position="118"/>
    </location>
</feature>
<dbReference type="InterPro" id="IPR000086">
    <property type="entry name" value="NUDIX_hydrolase_dom"/>
</dbReference>
<sequence>MNDRTERVLLLDEHLRICGTEDKARVHTTHTPLHLAFSCYIFNDENRLLLTRRALSKMAWPGVWTNSVCGHPLPDEPSPVALRRRCCQELGLNVENICEVDPDFRYRAVDAGGVVENEVCPVFFARALHSPQPNPAEVMDFCWSPVSSVLNVVRAVPAAFSPWMGQQLQREAVLAAMASRMR</sequence>
<dbReference type="GO" id="GO:0004452">
    <property type="term" value="F:isopentenyl-diphosphate delta-isomerase activity"/>
    <property type="evidence" value="ECO:0007669"/>
    <property type="project" value="UniProtKB-UniRule"/>
</dbReference>
<evidence type="ECO:0000256" key="1">
    <source>
        <dbReference type="ARBA" id="ARBA00004826"/>
    </source>
</evidence>
<gene>
    <name evidence="10 13" type="primary">idi</name>
    <name evidence="13" type="ORF">JJB97_10760</name>
</gene>
<dbReference type="HAMAP" id="MF_00202">
    <property type="entry name" value="Idi"/>
    <property type="match status" value="1"/>
</dbReference>
<evidence type="ECO:0000256" key="9">
    <source>
        <dbReference type="ARBA" id="ARBA00023235"/>
    </source>
</evidence>
<comment type="pathway">
    <text evidence="1 10">Isoprenoid biosynthesis; dimethylallyl diphosphate biosynthesis; dimethylallyl diphosphate from isopentenyl diphosphate: step 1/1.</text>
</comment>
<dbReference type="PANTHER" id="PTHR10885">
    <property type="entry name" value="ISOPENTENYL-DIPHOSPHATE DELTA-ISOMERASE"/>
    <property type="match status" value="1"/>
</dbReference>
<feature type="binding site" evidence="10">
    <location>
        <position position="71"/>
    </location>
    <ligand>
        <name>Mn(2+)</name>
        <dbReference type="ChEBI" id="CHEBI:29035"/>
    </ligand>
</feature>
<feature type="binding site" evidence="10">
    <location>
        <position position="118"/>
    </location>
    <ligand>
        <name>Mn(2+)</name>
        <dbReference type="ChEBI" id="CHEBI:29035"/>
    </ligand>
</feature>
<dbReference type="PROSITE" id="PS51462">
    <property type="entry name" value="NUDIX"/>
    <property type="match status" value="1"/>
</dbReference>
<dbReference type="InterPro" id="IPR015797">
    <property type="entry name" value="NUDIX_hydrolase-like_dom_sf"/>
</dbReference>
<dbReference type="Gene3D" id="3.90.79.10">
    <property type="entry name" value="Nucleoside Triphosphate Pyrophosphohydrolase"/>
    <property type="match status" value="1"/>
</dbReference>
<evidence type="ECO:0000313" key="14">
    <source>
        <dbReference type="Proteomes" id="UP000659047"/>
    </source>
</evidence>
<keyword evidence="9 10" id="KW-0413">Isomerase</keyword>
<accession>A0A8K0V5I8</accession>
<keyword evidence="7 10" id="KW-0464">Manganese</keyword>
<evidence type="ECO:0000256" key="5">
    <source>
        <dbReference type="ARBA" id="ARBA00022723"/>
    </source>
</evidence>
<keyword evidence="6 10" id="KW-0460">Magnesium</keyword>
<keyword evidence="14" id="KW-1185">Reference proteome</keyword>
<comment type="function">
    <text evidence="10">Catalyzes the 1,3-allylic rearrangement of the homoallylic substrate isopentenyl (IPP) to its highly electrophilic allylic isomer, dimethylallyl diphosphate (DMAPP).</text>
</comment>
<protein>
    <recommendedName>
        <fullName evidence="3 10">Isopentenyl-diphosphate Delta-isomerase</fullName>
        <shortName evidence="10">IPP isomerase</shortName>
        <ecNumber evidence="3 10">5.3.3.2</ecNumber>
    </recommendedName>
    <alternativeName>
        <fullName evidence="10">IPP:DMAPP isomerase</fullName>
    </alternativeName>
    <alternativeName>
        <fullName evidence="10">Isopentenyl pyrophosphate isomerase</fullName>
    </alternativeName>
</protein>
<dbReference type="SUPFAM" id="SSF55811">
    <property type="entry name" value="Nudix"/>
    <property type="match status" value="1"/>
</dbReference>
<dbReference type="Pfam" id="PF00293">
    <property type="entry name" value="NUDIX"/>
    <property type="match status" value="1"/>
</dbReference>
<evidence type="ECO:0000256" key="6">
    <source>
        <dbReference type="ARBA" id="ARBA00022842"/>
    </source>
</evidence>
<dbReference type="PANTHER" id="PTHR10885:SF0">
    <property type="entry name" value="ISOPENTENYL-DIPHOSPHATE DELTA-ISOMERASE"/>
    <property type="match status" value="1"/>
</dbReference>
<dbReference type="RefSeq" id="WP_238714017.1">
    <property type="nucleotide sequence ID" value="NZ_JAEPBH010000025.1"/>
</dbReference>
<dbReference type="EC" id="5.3.3.2" evidence="3 10"/>
<feature type="binding site" evidence="10">
    <location>
        <position position="89"/>
    </location>
    <ligand>
        <name>Mg(2+)</name>
        <dbReference type="ChEBI" id="CHEBI:18420"/>
    </ligand>
</feature>
<comment type="catalytic activity">
    <reaction evidence="10">
        <text>isopentenyl diphosphate = dimethylallyl diphosphate</text>
        <dbReference type="Rhea" id="RHEA:23284"/>
        <dbReference type="ChEBI" id="CHEBI:57623"/>
        <dbReference type="ChEBI" id="CHEBI:128769"/>
        <dbReference type="EC" id="5.3.3.2"/>
    </reaction>
</comment>
<feature type="domain" description="Nudix hydrolase" evidence="12">
    <location>
        <begin position="32"/>
        <end position="166"/>
    </location>
</feature>
<dbReference type="GO" id="GO:0046872">
    <property type="term" value="F:metal ion binding"/>
    <property type="evidence" value="ECO:0007669"/>
    <property type="project" value="UniProtKB-KW"/>
</dbReference>